<dbReference type="AlphaFoldDB" id="A0A484K8B7"/>
<evidence type="ECO:0000256" key="6">
    <source>
        <dbReference type="ARBA" id="ARBA00047718"/>
    </source>
</evidence>
<dbReference type="PANTHER" id="PTHR31223:SF11">
    <property type="entry name" value="CYTOKININ RIBOSIDE 5'-MONOPHOSPHATE PHOSPHORIBOHYDROLASE LOG8-RELATED"/>
    <property type="match status" value="1"/>
</dbReference>
<dbReference type="Proteomes" id="UP000595140">
    <property type="component" value="Unassembled WGS sequence"/>
</dbReference>
<dbReference type="EMBL" id="OOIL02000116">
    <property type="protein sequence ID" value="VFQ60785.1"/>
    <property type="molecule type" value="Genomic_DNA"/>
</dbReference>
<evidence type="ECO:0000313" key="9">
    <source>
        <dbReference type="Proteomes" id="UP000595140"/>
    </source>
</evidence>
<keyword evidence="3" id="KW-0203">Cytokinin biosynthesis</keyword>
<evidence type="ECO:0000256" key="2">
    <source>
        <dbReference type="ARBA" id="ARBA00012205"/>
    </source>
</evidence>
<protein>
    <recommendedName>
        <fullName evidence="2">cytokinin riboside 5'-monophosphate phosphoribohydrolase</fullName>
        <ecNumber evidence="2">3.2.2.n1</ecNumber>
    </recommendedName>
</protein>
<reference evidence="8 9" key="1">
    <citation type="submission" date="2018-04" db="EMBL/GenBank/DDBJ databases">
        <authorList>
            <person name="Vogel A."/>
        </authorList>
    </citation>
    <scope>NUCLEOTIDE SEQUENCE [LARGE SCALE GENOMIC DNA]</scope>
</reference>
<evidence type="ECO:0000256" key="1">
    <source>
        <dbReference type="ARBA" id="ARBA00006763"/>
    </source>
</evidence>
<comment type="catalytic activity">
    <reaction evidence="6">
        <text>N(6)-(dimethylallyl)adenosine 5'-phosphate + H2O = N(6)-dimethylallyladenine + D-ribose 5-phosphate</text>
        <dbReference type="Rhea" id="RHEA:48560"/>
        <dbReference type="ChEBI" id="CHEBI:15377"/>
        <dbReference type="ChEBI" id="CHEBI:17660"/>
        <dbReference type="ChEBI" id="CHEBI:57526"/>
        <dbReference type="ChEBI" id="CHEBI:78346"/>
        <dbReference type="EC" id="3.2.2.n1"/>
    </reaction>
</comment>
<gene>
    <name evidence="8" type="ORF">CCAM_LOCUS2561</name>
</gene>
<dbReference type="PANTHER" id="PTHR31223">
    <property type="entry name" value="LOG FAMILY PROTEIN YJL055W"/>
    <property type="match status" value="1"/>
</dbReference>
<keyword evidence="4" id="KW-0378">Hydrolase</keyword>
<evidence type="ECO:0000256" key="3">
    <source>
        <dbReference type="ARBA" id="ARBA00022712"/>
    </source>
</evidence>
<dbReference type="SUPFAM" id="SSF102405">
    <property type="entry name" value="MCP/YpsA-like"/>
    <property type="match status" value="1"/>
</dbReference>
<dbReference type="GO" id="GO:0009691">
    <property type="term" value="P:cytokinin biosynthetic process"/>
    <property type="evidence" value="ECO:0007669"/>
    <property type="project" value="UniProtKB-KW"/>
</dbReference>
<comment type="function">
    <text evidence="5">Cytokinin-activating enzyme working in the direct activation pathway. Phosphoribohydrolase that converts inactive cytokinin nucleotides to the biologically active free-base forms.</text>
</comment>
<dbReference type="GO" id="GO:0005634">
    <property type="term" value="C:nucleus"/>
    <property type="evidence" value="ECO:0007669"/>
    <property type="project" value="TreeGrafter"/>
</dbReference>
<proteinExistence type="inferred from homology"/>
<sequence>MSSSSSSSGTLHFSPNIIVFFHIESSCFSFFSRFFSFPASPPTLMLMLDVSVAFLCVIEACELDLKWYDAARFAAGGIGSRWRSSSGAFGEASSGARGELGLVSRSLLFSVSTSVVVALHCLRRFSFLRLKKPQRTVTMVMVVAIENKRKTNNNNFKKICVFCGSNSGYRKVFSDAALELGNELVNRKIDLVYGGGSVGLMGLISKAVYDGGCHVLGVIPQALVPVEISGESVGDVKIVADMHERKAEMAREADAFVALPGGYGTMEELLEMITWAQLGIHKKPVGLLNVDGYYNPLLALFDNGVEEGFIKATARHIVLSAPNASALLNNMENSSFLFYELANCHEK</sequence>
<evidence type="ECO:0000256" key="4">
    <source>
        <dbReference type="ARBA" id="ARBA00022801"/>
    </source>
</evidence>
<accession>A0A484K8B7</accession>
<evidence type="ECO:0000256" key="7">
    <source>
        <dbReference type="ARBA" id="ARBA00049153"/>
    </source>
</evidence>
<dbReference type="FunFam" id="3.40.50.450:FF:000013">
    <property type="entry name" value="Cytokinin riboside 5'-monophosphate phosphoribohydrolase LOG8"/>
    <property type="match status" value="1"/>
</dbReference>
<comment type="similarity">
    <text evidence="1">Belongs to the LOG family.</text>
</comment>
<dbReference type="Gene3D" id="3.40.50.450">
    <property type="match status" value="1"/>
</dbReference>
<dbReference type="GO" id="GO:0005829">
    <property type="term" value="C:cytosol"/>
    <property type="evidence" value="ECO:0007669"/>
    <property type="project" value="UniProtKB-ARBA"/>
</dbReference>
<evidence type="ECO:0000256" key="5">
    <source>
        <dbReference type="ARBA" id="ARBA00024884"/>
    </source>
</evidence>
<dbReference type="GO" id="GO:0016799">
    <property type="term" value="F:hydrolase activity, hydrolyzing N-glycosyl compounds"/>
    <property type="evidence" value="ECO:0007669"/>
    <property type="project" value="TreeGrafter"/>
</dbReference>
<organism evidence="8 9">
    <name type="scientific">Cuscuta campestris</name>
    <dbReference type="NCBI Taxonomy" id="132261"/>
    <lineage>
        <taxon>Eukaryota</taxon>
        <taxon>Viridiplantae</taxon>
        <taxon>Streptophyta</taxon>
        <taxon>Embryophyta</taxon>
        <taxon>Tracheophyta</taxon>
        <taxon>Spermatophyta</taxon>
        <taxon>Magnoliopsida</taxon>
        <taxon>eudicotyledons</taxon>
        <taxon>Gunneridae</taxon>
        <taxon>Pentapetalae</taxon>
        <taxon>asterids</taxon>
        <taxon>lamiids</taxon>
        <taxon>Solanales</taxon>
        <taxon>Convolvulaceae</taxon>
        <taxon>Cuscuteae</taxon>
        <taxon>Cuscuta</taxon>
        <taxon>Cuscuta subgen. Grammica</taxon>
        <taxon>Cuscuta sect. Cleistogrammica</taxon>
    </lineage>
</organism>
<dbReference type="EC" id="3.2.2.n1" evidence="2"/>
<comment type="catalytic activity">
    <reaction evidence="7">
        <text>9-ribosyl-trans-zeatin 5'-phosphate + H2O = trans-zeatin + D-ribose 5-phosphate</text>
        <dbReference type="Rhea" id="RHEA:48564"/>
        <dbReference type="ChEBI" id="CHEBI:15377"/>
        <dbReference type="ChEBI" id="CHEBI:16522"/>
        <dbReference type="ChEBI" id="CHEBI:78346"/>
        <dbReference type="ChEBI" id="CHEBI:87947"/>
        <dbReference type="EC" id="3.2.2.n1"/>
    </reaction>
</comment>
<dbReference type="InterPro" id="IPR031100">
    <property type="entry name" value="LOG_fam"/>
</dbReference>
<evidence type="ECO:0000313" key="8">
    <source>
        <dbReference type="EMBL" id="VFQ60785.1"/>
    </source>
</evidence>
<keyword evidence="9" id="KW-1185">Reference proteome</keyword>
<name>A0A484K8B7_9ASTE</name>
<dbReference type="InterPro" id="IPR005269">
    <property type="entry name" value="LOG"/>
</dbReference>
<dbReference type="Pfam" id="PF03641">
    <property type="entry name" value="Lysine_decarbox"/>
    <property type="match status" value="1"/>
</dbReference>
<dbReference type="NCBIfam" id="TIGR00730">
    <property type="entry name" value="Rossman fold protein, TIGR00730 family"/>
    <property type="match status" value="1"/>
</dbReference>
<dbReference type="OrthoDB" id="414463at2759"/>